<name>A0A266Q286_9GAMM</name>
<feature type="chain" id="PRO_5012424523" evidence="1">
    <location>
        <begin position="23"/>
        <end position="116"/>
    </location>
</feature>
<keyword evidence="1" id="KW-0732">Signal</keyword>
<gene>
    <name evidence="2" type="ORF">CBP51_19345</name>
</gene>
<comment type="caution">
    <text evidence="2">The sequence shown here is derived from an EMBL/GenBank/DDBJ whole genome shotgun (WGS) entry which is preliminary data.</text>
</comment>
<keyword evidence="3" id="KW-1185">Reference proteome</keyword>
<evidence type="ECO:0000313" key="3">
    <source>
        <dbReference type="Proteomes" id="UP000216101"/>
    </source>
</evidence>
<protein>
    <submittedName>
        <fullName evidence="2">Uncharacterized protein</fullName>
    </submittedName>
</protein>
<feature type="signal peptide" evidence="1">
    <location>
        <begin position="1"/>
        <end position="22"/>
    </location>
</feature>
<sequence>MKKFKIGLSFLLFSLFSSNSGAVADLQNVTITALNMNRGLGNFLFIRTSATPTVVGCQTNPDWNLILPLDSDLSNKIYSALLAAQASQSKVILGGTGTCNSSFGIELLNNFTILKP</sequence>
<evidence type="ECO:0000313" key="2">
    <source>
        <dbReference type="EMBL" id="OZY83950.1"/>
    </source>
</evidence>
<accession>A0A266Q286</accession>
<organism evidence="2 3">
    <name type="scientific">Cellvibrio mixtus</name>
    <dbReference type="NCBI Taxonomy" id="39650"/>
    <lineage>
        <taxon>Bacteria</taxon>
        <taxon>Pseudomonadati</taxon>
        <taxon>Pseudomonadota</taxon>
        <taxon>Gammaproteobacteria</taxon>
        <taxon>Cellvibrionales</taxon>
        <taxon>Cellvibrionaceae</taxon>
        <taxon>Cellvibrio</taxon>
    </lineage>
</organism>
<dbReference type="AlphaFoldDB" id="A0A266Q286"/>
<dbReference type="EMBL" id="NHNI01000003">
    <property type="protein sequence ID" value="OZY83950.1"/>
    <property type="molecule type" value="Genomic_DNA"/>
</dbReference>
<dbReference type="RefSeq" id="WP_094986207.1">
    <property type="nucleotide sequence ID" value="NZ_NHNI01000003.1"/>
</dbReference>
<evidence type="ECO:0000256" key="1">
    <source>
        <dbReference type="SAM" id="SignalP"/>
    </source>
</evidence>
<dbReference type="Proteomes" id="UP000216101">
    <property type="component" value="Unassembled WGS sequence"/>
</dbReference>
<reference evidence="3" key="1">
    <citation type="submission" date="2017-05" db="EMBL/GenBank/DDBJ databases">
        <authorList>
            <person name="Barney B.M."/>
        </authorList>
    </citation>
    <scope>NUCLEOTIDE SEQUENCE [LARGE SCALE GENOMIC DNA]</scope>
    <source>
        <strain evidence="3">PSBB022</strain>
    </source>
</reference>
<proteinExistence type="predicted"/>